<dbReference type="Proteomes" id="UP000183613">
    <property type="component" value="Unassembled WGS sequence"/>
</dbReference>
<protein>
    <recommendedName>
        <fullName evidence="5">Flagellar hook-associated protein 2</fullName>
        <shortName evidence="5">HAP2</shortName>
    </recommendedName>
    <alternativeName>
        <fullName evidence="5">Flagellar cap protein</fullName>
    </alternativeName>
</protein>
<comment type="similarity">
    <text evidence="1 5">Belongs to the FliD family.</text>
</comment>
<comment type="caution">
    <text evidence="8">The sequence shown here is derived from an EMBL/GenBank/DDBJ whole genome shotgun (WGS) entry which is preliminary data.</text>
</comment>
<dbReference type="OrthoDB" id="9810816at2"/>
<comment type="function">
    <text evidence="5">Required for morphogenesis and for the elongation of the flagellar filament by facilitating polymerization of the flagellin monomers at the tip of growing filament. Forms a capping structure, which prevents flagellin subunits (transported through the central channel of the flagellum) from leaking out without polymerization at the distal end.</text>
</comment>
<comment type="subcellular location">
    <subcellularLocation>
        <location evidence="5">Secreted</location>
    </subcellularLocation>
    <subcellularLocation>
        <location evidence="5">Bacterial flagellum</location>
    </subcellularLocation>
</comment>
<keyword evidence="3 5" id="KW-0175">Coiled coil</keyword>
<name>A0A0J6G8V7_PSEDM</name>
<proteinExistence type="inferred from homology"/>
<dbReference type="GO" id="GO:0009424">
    <property type="term" value="C:bacterial-type flagellum hook"/>
    <property type="evidence" value="ECO:0007669"/>
    <property type="project" value="UniProtKB-UniRule"/>
</dbReference>
<gene>
    <name evidence="8" type="ORF">SAMN04489800_3461</name>
</gene>
<evidence type="ECO:0000256" key="2">
    <source>
        <dbReference type="ARBA" id="ARBA00011255"/>
    </source>
</evidence>
<keyword evidence="8" id="KW-0969">Cilium</keyword>
<dbReference type="PANTHER" id="PTHR30288">
    <property type="entry name" value="FLAGELLAR CAP/ASSEMBLY PROTEIN FLID"/>
    <property type="match status" value="1"/>
</dbReference>
<dbReference type="InterPro" id="IPR010809">
    <property type="entry name" value="FliD_C"/>
</dbReference>
<dbReference type="Pfam" id="PF07195">
    <property type="entry name" value="FliD_C"/>
    <property type="match status" value="1"/>
</dbReference>
<evidence type="ECO:0000313" key="9">
    <source>
        <dbReference type="Proteomes" id="UP000183613"/>
    </source>
</evidence>
<evidence type="ECO:0000256" key="1">
    <source>
        <dbReference type="ARBA" id="ARBA00009764"/>
    </source>
</evidence>
<sequence>MAIDTDYIQTQAKNLAQYEVHRELMQAERNEKKYKAQLAAVTQLDTALKALGTAVKGLKGTDKSMLINAATFSKEGMASATLGASAKEGSYQFFVEQLASRHQIALSGLGSNAADSGSLYIKQDGVEFAVDLSAGDSNGDGSLSQEELAAAINGHPDNKGVKATLVRSGGEVTMVLTAEKTGEQNAIELRTDAAGSALETSLGNPQVLSEAKDAIVYLGADATSGIKLQQSSNTFKNMIDGVSLTFNKVHQTGDEPLVVDISRDQKATNDKLNEFITAINALLGTFDTLTASGGETQWRGELAGDSGIRAVESMINSVLRTSFDGITLMEFGILADAKGKLKVDNKAFEKMLDANPDAFEKLFSGRDNMIDTLDKKLAAYTSASTGSMKARKDNLNSMLQKVEIKYEELENKYQNHYQRYVKQYTQMAQIMASMEQTLGMFGNR</sequence>
<dbReference type="InterPro" id="IPR018247">
    <property type="entry name" value="EF_Hand_1_Ca_BS"/>
</dbReference>
<dbReference type="AlphaFoldDB" id="A0A0J6G8V7"/>
<accession>A0A0J6G8V7</accession>
<feature type="domain" description="Flagellar hook-associated protein 2 C-terminal" evidence="7">
    <location>
        <begin position="224"/>
        <end position="435"/>
    </location>
</feature>
<dbReference type="PATRIC" id="fig|882211.3.peg.4037"/>
<evidence type="ECO:0000256" key="3">
    <source>
        <dbReference type="ARBA" id="ARBA00023054"/>
    </source>
</evidence>
<dbReference type="PANTHER" id="PTHR30288:SF0">
    <property type="entry name" value="FLAGELLAR HOOK-ASSOCIATED PROTEIN 2"/>
    <property type="match status" value="1"/>
</dbReference>
<evidence type="ECO:0000259" key="6">
    <source>
        <dbReference type="Pfam" id="PF02465"/>
    </source>
</evidence>
<evidence type="ECO:0000256" key="4">
    <source>
        <dbReference type="ARBA" id="ARBA00023143"/>
    </source>
</evidence>
<keyword evidence="8" id="KW-0966">Cell projection</keyword>
<dbReference type="GO" id="GO:0007155">
    <property type="term" value="P:cell adhesion"/>
    <property type="evidence" value="ECO:0007669"/>
    <property type="project" value="InterPro"/>
</dbReference>
<dbReference type="GO" id="GO:0071973">
    <property type="term" value="P:bacterial-type flagellum-dependent cell motility"/>
    <property type="evidence" value="ECO:0007669"/>
    <property type="project" value="TreeGrafter"/>
</dbReference>
<evidence type="ECO:0000313" key="8">
    <source>
        <dbReference type="EMBL" id="SEE99814.1"/>
    </source>
</evidence>
<dbReference type="GO" id="GO:0009421">
    <property type="term" value="C:bacterial-type flagellum filament cap"/>
    <property type="evidence" value="ECO:0007669"/>
    <property type="project" value="InterPro"/>
</dbReference>
<dbReference type="Gene3D" id="3.30.70.2120">
    <property type="match status" value="1"/>
</dbReference>
<keyword evidence="4 5" id="KW-0975">Bacterial flagellum</keyword>
<comment type="subunit">
    <text evidence="2 5">Homopentamer.</text>
</comment>
<evidence type="ECO:0000256" key="5">
    <source>
        <dbReference type="RuleBase" id="RU362066"/>
    </source>
</evidence>
<evidence type="ECO:0000259" key="7">
    <source>
        <dbReference type="Pfam" id="PF07195"/>
    </source>
</evidence>
<dbReference type="InterPro" id="IPR003481">
    <property type="entry name" value="FliD_N"/>
</dbReference>
<dbReference type="EMBL" id="FNUD01000002">
    <property type="protein sequence ID" value="SEE99814.1"/>
    <property type="molecule type" value="Genomic_DNA"/>
</dbReference>
<dbReference type="Pfam" id="PF02465">
    <property type="entry name" value="FliD_N"/>
    <property type="match status" value="1"/>
</dbReference>
<reference evidence="8" key="1">
    <citation type="submission" date="2016-10" db="EMBL/GenBank/DDBJ databases">
        <authorList>
            <person name="Varghese N."/>
            <person name="Submissions S."/>
        </authorList>
    </citation>
    <scope>NUCLEOTIDE SEQUENCE [LARGE SCALE GENOMIC DNA]</scope>
    <source>
        <strain evidence="8">LMG 25555</strain>
    </source>
</reference>
<organism evidence="8 9">
    <name type="scientific">Pseudomonas deceptionensis</name>
    <dbReference type="NCBI Taxonomy" id="882211"/>
    <lineage>
        <taxon>Bacteria</taxon>
        <taxon>Pseudomonadati</taxon>
        <taxon>Pseudomonadota</taxon>
        <taxon>Gammaproteobacteria</taxon>
        <taxon>Pseudomonadales</taxon>
        <taxon>Pseudomonadaceae</taxon>
        <taxon>Pseudomonas</taxon>
    </lineage>
</organism>
<keyword evidence="9" id="KW-1185">Reference proteome</keyword>
<feature type="coiled-coil region" evidence="5">
    <location>
        <begin position="392"/>
        <end position="419"/>
    </location>
</feature>
<keyword evidence="8" id="KW-0282">Flagellum</keyword>
<dbReference type="GO" id="GO:0005576">
    <property type="term" value="C:extracellular region"/>
    <property type="evidence" value="ECO:0007669"/>
    <property type="project" value="UniProtKB-SubCell"/>
</dbReference>
<dbReference type="InterPro" id="IPR040026">
    <property type="entry name" value="FliD"/>
</dbReference>
<feature type="domain" description="Flagellar hook-associated protein 2 N-terminal" evidence="6">
    <location>
        <begin position="12"/>
        <end position="102"/>
    </location>
</feature>
<keyword evidence="5" id="KW-0964">Secreted</keyword>
<dbReference type="PROSITE" id="PS00018">
    <property type="entry name" value="EF_HAND_1"/>
    <property type="match status" value="1"/>
</dbReference>
<dbReference type="RefSeq" id="WP_048361646.1">
    <property type="nucleotide sequence ID" value="NZ_FNUD01000002.1"/>
</dbReference>